<reference evidence="1 2" key="1">
    <citation type="submission" date="2021-04" db="EMBL/GenBank/DDBJ databases">
        <authorList>
            <person name="Bliznina A."/>
        </authorList>
    </citation>
    <scope>NUCLEOTIDE SEQUENCE [LARGE SCALE GENOMIC DNA]</scope>
</reference>
<evidence type="ECO:0000313" key="1">
    <source>
        <dbReference type="EMBL" id="CAG5111218.1"/>
    </source>
</evidence>
<accession>A0ABN7T512</accession>
<dbReference type="Proteomes" id="UP001158576">
    <property type="component" value="Chromosome 2"/>
</dbReference>
<protein>
    <submittedName>
        <fullName evidence="1">Oidioi.mRNA.OKI2018_I69.chr2.g5546.t1.cds</fullName>
    </submittedName>
</protein>
<evidence type="ECO:0000313" key="2">
    <source>
        <dbReference type="Proteomes" id="UP001158576"/>
    </source>
</evidence>
<gene>
    <name evidence="1" type="ORF">OKIOD_LOCUS14311</name>
</gene>
<proteinExistence type="predicted"/>
<sequence>MRKNSLFFTLPGEHYWDYIRFICDDDRVDDQSGEIKIQTAETAENLPCKPMVLTKTFLETYFNSDGYIGNGFYSGLKLKDYDFHLTNLTITSKGKFALAWMSCNAGDSYLGENCDHPFSDRLFGRVKIVDQSIYRKVICF</sequence>
<name>A0ABN7T512_OIKDI</name>
<dbReference type="EMBL" id="OU015567">
    <property type="protein sequence ID" value="CAG5111218.1"/>
    <property type="molecule type" value="Genomic_DNA"/>
</dbReference>
<organism evidence="1 2">
    <name type="scientific">Oikopleura dioica</name>
    <name type="common">Tunicate</name>
    <dbReference type="NCBI Taxonomy" id="34765"/>
    <lineage>
        <taxon>Eukaryota</taxon>
        <taxon>Metazoa</taxon>
        <taxon>Chordata</taxon>
        <taxon>Tunicata</taxon>
        <taxon>Appendicularia</taxon>
        <taxon>Copelata</taxon>
        <taxon>Oikopleuridae</taxon>
        <taxon>Oikopleura</taxon>
    </lineage>
</organism>
<keyword evidence="2" id="KW-1185">Reference proteome</keyword>